<evidence type="ECO:0000313" key="1">
    <source>
        <dbReference type="EMBL" id="KAI5062270.1"/>
    </source>
</evidence>
<name>A0A9D4U6J4_ADICA</name>
<sequence>MSSSSPVSRSDIELVHHLIERCLLMKMSREECMEALAKHAHIDPVFTMTVWSELEKANKEFFSAYNTSQKKDGSQ</sequence>
<gene>
    <name evidence="1" type="ORF">GOP47_0022809</name>
</gene>
<organism evidence="1 2">
    <name type="scientific">Adiantum capillus-veneris</name>
    <name type="common">Maidenhair fern</name>
    <dbReference type="NCBI Taxonomy" id="13818"/>
    <lineage>
        <taxon>Eukaryota</taxon>
        <taxon>Viridiplantae</taxon>
        <taxon>Streptophyta</taxon>
        <taxon>Embryophyta</taxon>
        <taxon>Tracheophyta</taxon>
        <taxon>Polypodiopsida</taxon>
        <taxon>Polypodiidae</taxon>
        <taxon>Polypodiales</taxon>
        <taxon>Pteridineae</taxon>
        <taxon>Pteridaceae</taxon>
        <taxon>Vittarioideae</taxon>
        <taxon>Adiantum</taxon>
    </lineage>
</organism>
<dbReference type="NCBIfam" id="TIGR01589">
    <property type="entry name" value="A_thal_3526"/>
    <property type="match status" value="1"/>
</dbReference>
<dbReference type="PANTHER" id="PTHR31871:SF61">
    <property type="entry name" value="OS06G0705300 PROTEIN"/>
    <property type="match status" value="1"/>
</dbReference>
<proteinExistence type="predicted"/>
<dbReference type="PANTHER" id="PTHR31871">
    <property type="entry name" value="OS02G0137100 PROTEIN"/>
    <property type="match status" value="1"/>
</dbReference>
<dbReference type="InterPro" id="IPR006476">
    <property type="entry name" value="CHP01589_pln"/>
</dbReference>
<keyword evidence="2" id="KW-1185">Reference proteome</keyword>
<dbReference type="Pfam" id="PF09713">
    <property type="entry name" value="A_thal_3526"/>
    <property type="match status" value="1"/>
</dbReference>
<dbReference type="Proteomes" id="UP000886520">
    <property type="component" value="Chromosome 22"/>
</dbReference>
<evidence type="ECO:0000313" key="2">
    <source>
        <dbReference type="Proteomes" id="UP000886520"/>
    </source>
</evidence>
<reference evidence="1" key="1">
    <citation type="submission" date="2021-01" db="EMBL/GenBank/DDBJ databases">
        <title>Adiantum capillus-veneris genome.</title>
        <authorList>
            <person name="Fang Y."/>
            <person name="Liao Q."/>
        </authorList>
    </citation>
    <scope>NUCLEOTIDE SEQUENCE</scope>
    <source>
        <strain evidence="1">H3</strain>
        <tissue evidence="1">Leaf</tissue>
    </source>
</reference>
<dbReference type="OrthoDB" id="509052at2759"/>
<comment type="caution">
    <text evidence="1">The sequence shown here is derived from an EMBL/GenBank/DDBJ whole genome shotgun (WGS) entry which is preliminary data.</text>
</comment>
<dbReference type="EMBL" id="JABFUD020000022">
    <property type="protein sequence ID" value="KAI5062270.1"/>
    <property type="molecule type" value="Genomic_DNA"/>
</dbReference>
<accession>A0A9D4U6J4</accession>
<protein>
    <submittedName>
        <fullName evidence="1">Uncharacterized protein</fullName>
    </submittedName>
</protein>
<dbReference type="AlphaFoldDB" id="A0A9D4U6J4"/>